<dbReference type="Pfam" id="PF05995">
    <property type="entry name" value="CDO_I"/>
    <property type="match status" value="1"/>
</dbReference>
<dbReference type="PANTHER" id="PTHR12918">
    <property type="entry name" value="CYSTEINE DIOXYGENASE"/>
    <property type="match status" value="1"/>
</dbReference>
<keyword evidence="11" id="KW-1185">Reference proteome</keyword>
<sequence length="264" mass="29194">MAPIKSSSIRALRSNVSVRPSRVLSGVNRGITGTSKIASPWETTQSTSHITPALPPVFHRLDPIQRPTTKPETNKTPFDDLLNSITHSLGTTPKPFLPHLHNLLRSYTSNPDHWSKYAHQNPSKQYTRNLVCELPGIFNLLILVWTPRQASPIHDHADSHCLMKILKGQLQESRFAIPKSPGNEGPLVETARVRFGVDKVAYIADNLGLHEISNPHPTEYAVSLHLYTPPNAAMRGCHVFDAETGESRHVMQCAYDSVGGVVAK</sequence>
<dbReference type="SUPFAM" id="SSF51182">
    <property type="entry name" value="RmlC-like cupins"/>
    <property type="match status" value="1"/>
</dbReference>
<organism evidence="10 11">
    <name type="scientific">Phialocephala subalpina</name>
    <dbReference type="NCBI Taxonomy" id="576137"/>
    <lineage>
        <taxon>Eukaryota</taxon>
        <taxon>Fungi</taxon>
        <taxon>Dikarya</taxon>
        <taxon>Ascomycota</taxon>
        <taxon>Pezizomycotina</taxon>
        <taxon>Leotiomycetes</taxon>
        <taxon>Helotiales</taxon>
        <taxon>Mollisiaceae</taxon>
        <taxon>Phialocephala</taxon>
        <taxon>Phialocephala fortinii species complex</taxon>
    </lineage>
</organism>
<keyword evidence="4 9" id="KW-0223">Dioxygenase</keyword>
<dbReference type="CDD" id="cd10548">
    <property type="entry name" value="cupin_CDO"/>
    <property type="match status" value="1"/>
</dbReference>
<name>A0A1L7XDK9_9HELO</name>
<evidence type="ECO:0000313" key="10">
    <source>
        <dbReference type="EMBL" id="CZR63098.1"/>
    </source>
</evidence>
<evidence type="ECO:0000256" key="6">
    <source>
        <dbReference type="ARBA" id="ARBA00023004"/>
    </source>
</evidence>
<keyword evidence="3 8" id="KW-0479">Metal-binding</keyword>
<dbReference type="AlphaFoldDB" id="A0A1L7XDK9"/>
<dbReference type="GO" id="GO:0008198">
    <property type="term" value="F:ferrous iron binding"/>
    <property type="evidence" value="ECO:0007669"/>
    <property type="project" value="TreeGrafter"/>
</dbReference>
<evidence type="ECO:0000313" key="11">
    <source>
        <dbReference type="Proteomes" id="UP000184330"/>
    </source>
</evidence>
<evidence type="ECO:0000256" key="3">
    <source>
        <dbReference type="ARBA" id="ARBA00022723"/>
    </source>
</evidence>
<keyword evidence="5 9" id="KW-0560">Oxidoreductase</keyword>
<dbReference type="STRING" id="576137.A0A1L7XDK9"/>
<evidence type="ECO:0000256" key="2">
    <source>
        <dbReference type="ARBA" id="ARBA00013133"/>
    </source>
</evidence>
<dbReference type="InterPro" id="IPR010300">
    <property type="entry name" value="CDO_1"/>
</dbReference>
<gene>
    <name evidence="10" type="ORF">PAC_12995</name>
</gene>
<comment type="catalytic activity">
    <reaction evidence="9">
        <text>L-cysteine + O2 = 3-sulfino-L-alanine + H(+)</text>
        <dbReference type="Rhea" id="RHEA:20441"/>
        <dbReference type="ChEBI" id="CHEBI:15378"/>
        <dbReference type="ChEBI" id="CHEBI:15379"/>
        <dbReference type="ChEBI" id="CHEBI:35235"/>
        <dbReference type="ChEBI" id="CHEBI:61085"/>
        <dbReference type="EC" id="1.13.11.20"/>
    </reaction>
</comment>
<keyword evidence="7" id="KW-0883">Thioether bond</keyword>
<comment type="cofactor">
    <cofactor evidence="9">
        <name>Fe cation</name>
        <dbReference type="ChEBI" id="CHEBI:24875"/>
    </cofactor>
    <text evidence="9">Binds 1 Fe cation per subunit.</text>
</comment>
<accession>A0A1L7XDK9</accession>
<dbReference type="PANTHER" id="PTHR12918:SF1">
    <property type="entry name" value="CYSTEINE DIOXYGENASE TYPE 1"/>
    <property type="match status" value="1"/>
</dbReference>
<dbReference type="InterPro" id="IPR014710">
    <property type="entry name" value="RmlC-like_jellyroll"/>
</dbReference>
<evidence type="ECO:0000256" key="1">
    <source>
        <dbReference type="ARBA" id="ARBA00006622"/>
    </source>
</evidence>
<evidence type="ECO:0000256" key="7">
    <source>
        <dbReference type="PIRSR" id="PIRSR610300-50"/>
    </source>
</evidence>
<evidence type="ECO:0000256" key="8">
    <source>
        <dbReference type="PIRSR" id="PIRSR610300-51"/>
    </source>
</evidence>
<comment type="similarity">
    <text evidence="1 9">Belongs to the cysteine dioxygenase family.</text>
</comment>
<feature type="binding site" evidence="8">
    <location>
        <position position="210"/>
    </location>
    <ligand>
        <name>Fe cation</name>
        <dbReference type="ChEBI" id="CHEBI:24875"/>
        <note>catalytic</note>
    </ligand>
</feature>
<dbReference type="Proteomes" id="UP000184330">
    <property type="component" value="Unassembled WGS sequence"/>
</dbReference>
<feature type="binding site" evidence="8">
    <location>
        <position position="156"/>
    </location>
    <ligand>
        <name>Fe cation</name>
        <dbReference type="ChEBI" id="CHEBI:24875"/>
        <note>catalytic</note>
    </ligand>
</feature>
<proteinExistence type="inferred from homology"/>
<dbReference type="GO" id="GO:0019448">
    <property type="term" value="P:L-cysteine catabolic process"/>
    <property type="evidence" value="ECO:0007669"/>
    <property type="project" value="TreeGrafter"/>
</dbReference>
<feature type="cross-link" description="3'-(S-cysteinyl)-tyrosine (Cys-Tyr)" evidence="7">
    <location>
        <begin position="161"/>
        <end position="227"/>
    </location>
</feature>
<feature type="binding site" evidence="8">
    <location>
        <position position="154"/>
    </location>
    <ligand>
        <name>Fe cation</name>
        <dbReference type="ChEBI" id="CHEBI:24875"/>
        <note>catalytic</note>
    </ligand>
</feature>
<dbReference type="EC" id="1.13.11.20" evidence="2 9"/>
<dbReference type="OrthoDB" id="543511at2759"/>
<evidence type="ECO:0000256" key="4">
    <source>
        <dbReference type="ARBA" id="ARBA00022964"/>
    </source>
</evidence>
<reference evidence="10 11" key="1">
    <citation type="submission" date="2016-03" db="EMBL/GenBank/DDBJ databases">
        <authorList>
            <person name="Ploux O."/>
        </authorList>
    </citation>
    <scope>NUCLEOTIDE SEQUENCE [LARGE SCALE GENOMIC DNA]</scope>
    <source>
        <strain evidence="10 11">UAMH 11012</strain>
    </source>
</reference>
<evidence type="ECO:0000256" key="9">
    <source>
        <dbReference type="RuleBase" id="RU366010"/>
    </source>
</evidence>
<dbReference type="InterPro" id="IPR011051">
    <property type="entry name" value="RmlC_Cupin_sf"/>
</dbReference>
<dbReference type="EMBL" id="FJOG01000022">
    <property type="protein sequence ID" value="CZR63098.1"/>
    <property type="molecule type" value="Genomic_DNA"/>
</dbReference>
<protein>
    <recommendedName>
        <fullName evidence="2 9">Cysteine dioxygenase</fullName>
        <ecNumber evidence="2 9">1.13.11.20</ecNumber>
    </recommendedName>
</protein>
<dbReference type="Gene3D" id="2.60.120.10">
    <property type="entry name" value="Jelly Rolls"/>
    <property type="match status" value="1"/>
</dbReference>
<keyword evidence="6 8" id="KW-0408">Iron</keyword>
<evidence type="ECO:0000256" key="5">
    <source>
        <dbReference type="ARBA" id="ARBA00023002"/>
    </source>
</evidence>
<dbReference type="GO" id="GO:0017172">
    <property type="term" value="F:cysteine dioxygenase activity"/>
    <property type="evidence" value="ECO:0007669"/>
    <property type="project" value="UniProtKB-UniRule"/>
</dbReference>